<dbReference type="EMBL" id="LR797413">
    <property type="protein sequence ID" value="CAB4214311.1"/>
    <property type="molecule type" value="Genomic_DNA"/>
</dbReference>
<sequence>MIQYHFTTFGGLEIECWLDYDPGEMDGDYKVEPQADLVQALVENIDIKEVMDKFWIEIIEREVCQNEAEG</sequence>
<reference evidence="2" key="1">
    <citation type="submission" date="2020-05" db="EMBL/GenBank/DDBJ databases">
        <authorList>
            <person name="Chiriac C."/>
            <person name="Salcher M."/>
            <person name="Ghai R."/>
            <person name="Kavagutti S V."/>
        </authorList>
    </citation>
    <scope>NUCLEOTIDE SEQUENCE</scope>
</reference>
<evidence type="ECO:0000313" key="2">
    <source>
        <dbReference type="EMBL" id="CAB4214311.1"/>
    </source>
</evidence>
<proteinExistence type="predicted"/>
<accession>A0A6J5SIE2</accession>
<protein>
    <submittedName>
        <fullName evidence="2">Uncharacterized protein</fullName>
    </submittedName>
</protein>
<evidence type="ECO:0000313" key="1">
    <source>
        <dbReference type="EMBL" id="CAB4184101.1"/>
    </source>
</evidence>
<name>A0A6J5SIE2_9CAUD</name>
<gene>
    <name evidence="1" type="ORF">UFOVP1102_35</name>
    <name evidence="2" type="ORF">UFOVP1463_38</name>
</gene>
<organism evidence="2">
    <name type="scientific">uncultured Caudovirales phage</name>
    <dbReference type="NCBI Taxonomy" id="2100421"/>
    <lineage>
        <taxon>Viruses</taxon>
        <taxon>Duplodnaviria</taxon>
        <taxon>Heunggongvirae</taxon>
        <taxon>Uroviricota</taxon>
        <taxon>Caudoviricetes</taxon>
        <taxon>Peduoviridae</taxon>
        <taxon>Maltschvirus</taxon>
        <taxon>Maltschvirus maltsch</taxon>
    </lineage>
</organism>
<dbReference type="EMBL" id="LR797053">
    <property type="protein sequence ID" value="CAB4184101.1"/>
    <property type="molecule type" value="Genomic_DNA"/>
</dbReference>